<comment type="caution">
    <text evidence="1">The sequence shown here is derived from an EMBL/GenBank/DDBJ whole genome shotgun (WGS) entry which is preliminary data.</text>
</comment>
<gene>
    <name evidence="1" type="ORF">H9763_11690</name>
</gene>
<dbReference type="AlphaFoldDB" id="A0A9D2MUX5"/>
<organism evidence="1 2">
    <name type="scientific">Candidatus Eisenbergiella merdigallinarum</name>
    <dbReference type="NCBI Taxonomy" id="2838552"/>
    <lineage>
        <taxon>Bacteria</taxon>
        <taxon>Bacillati</taxon>
        <taxon>Bacillota</taxon>
        <taxon>Clostridia</taxon>
        <taxon>Lachnospirales</taxon>
        <taxon>Lachnospiraceae</taxon>
        <taxon>Eisenbergiella</taxon>
    </lineage>
</organism>
<sequence>MKEERLNAGIERTAARMKANGIAHAPPVQRSFFCAVSARHSAGNEAVYARFERCDKKRINMDGILS</sequence>
<protein>
    <submittedName>
        <fullName evidence="1">Uncharacterized protein</fullName>
    </submittedName>
</protein>
<reference evidence="1" key="1">
    <citation type="journal article" date="2021" name="PeerJ">
        <title>Extensive microbial diversity within the chicken gut microbiome revealed by metagenomics and culture.</title>
        <authorList>
            <person name="Gilroy R."/>
            <person name="Ravi A."/>
            <person name="Getino M."/>
            <person name="Pursley I."/>
            <person name="Horton D.L."/>
            <person name="Alikhan N.F."/>
            <person name="Baker D."/>
            <person name="Gharbi K."/>
            <person name="Hall N."/>
            <person name="Watson M."/>
            <person name="Adriaenssens E.M."/>
            <person name="Foster-Nyarko E."/>
            <person name="Jarju S."/>
            <person name="Secka A."/>
            <person name="Antonio M."/>
            <person name="Oren A."/>
            <person name="Chaudhuri R.R."/>
            <person name="La Ragione R."/>
            <person name="Hildebrand F."/>
            <person name="Pallen M.J."/>
        </authorList>
    </citation>
    <scope>NUCLEOTIDE SEQUENCE</scope>
    <source>
        <strain evidence="1">USAMLcec3-2134</strain>
    </source>
</reference>
<dbReference type="EMBL" id="DWXE01000043">
    <property type="protein sequence ID" value="HJB92110.1"/>
    <property type="molecule type" value="Genomic_DNA"/>
</dbReference>
<proteinExistence type="predicted"/>
<evidence type="ECO:0000313" key="2">
    <source>
        <dbReference type="Proteomes" id="UP000886883"/>
    </source>
</evidence>
<evidence type="ECO:0000313" key="1">
    <source>
        <dbReference type="EMBL" id="HJB92110.1"/>
    </source>
</evidence>
<dbReference type="Proteomes" id="UP000886883">
    <property type="component" value="Unassembled WGS sequence"/>
</dbReference>
<reference evidence="1" key="2">
    <citation type="submission" date="2021-04" db="EMBL/GenBank/DDBJ databases">
        <authorList>
            <person name="Gilroy R."/>
        </authorList>
    </citation>
    <scope>NUCLEOTIDE SEQUENCE</scope>
    <source>
        <strain evidence="1">USAMLcec3-2134</strain>
    </source>
</reference>
<name>A0A9D2MUX5_9FIRM</name>
<accession>A0A9D2MUX5</accession>